<dbReference type="Gene3D" id="3.40.630.30">
    <property type="match status" value="1"/>
</dbReference>
<organism evidence="4 5">
    <name type="scientific">Rothia koreensis</name>
    <dbReference type="NCBI Taxonomy" id="592378"/>
    <lineage>
        <taxon>Bacteria</taxon>
        <taxon>Bacillati</taxon>
        <taxon>Actinomycetota</taxon>
        <taxon>Actinomycetes</taxon>
        <taxon>Micrococcales</taxon>
        <taxon>Micrococcaceae</taxon>
        <taxon>Rothia</taxon>
    </lineage>
</organism>
<dbReference type="InterPro" id="IPR016181">
    <property type="entry name" value="Acyl_CoA_acyltransferase"/>
</dbReference>
<feature type="domain" description="N-acetyltransferase" evidence="3">
    <location>
        <begin position="4"/>
        <end position="150"/>
    </location>
</feature>
<reference evidence="4 5" key="1">
    <citation type="submission" date="2019-12" db="EMBL/GenBank/DDBJ databases">
        <authorList>
            <person name="Li J."/>
            <person name="Shi Y."/>
            <person name="Xu G."/>
            <person name="Xiao D."/>
            <person name="Ran X."/>
        </authorList>
    </citation>
    <scope>NUCLEOTIDE SEQUENCE [LARGE SCALE GENOMIC DNA]</scope>
    <source>
        <strain evidence="4 5">JCM 15915</strain>
    </source>
</reference>
<sequence length="150" mass="17003">MQGVAVSQASVGDQKAIHDLVDRAYRGYVPRIGKRPAPMTDNYRQRIIDGEAYVTRIDGCIVGLIVLSPRDDYLHIGNIAVDPDRQREGIGTALLGFAEERARELGLTELRLYTNAAMTENLDYYPKRGFTVVERRHEDGFDRVYFSRVL</sequence>
<evidence type="ECO:0000313" key="4">
    <source>
        <dbReference type="EMBL" id="MUN53883.1"/>
    </source>
</evidence>
<dbReference type="PANTHER" id="PTHR43877">
    <property type="entry name" value="AMINOALKYLPHOSPHONATE N-ACETYLTRANSFERASE-RELATED-RELATED"/>
    <property type="match status" value="1"/>
</dbReference>
<dbReference type="InterPro" id="IPR000182">
    <property type="entry name" value="GNAT_dom"/>
</dbReference>
<dbReference type="PROSITE" id="PS51186">
    <property type="entry name" value="GNAT"/>
    <property type="match status" value="1"/>
</dbReference>
<dbReference type="OrthoDB" id="9803233at2"/>
<dbReference type="SUPFAM" id="SSF55729">
    <property type="entry name" value="Acyl-CoA N-acyltransferases (Nat)"/>
    <property type="match status" value="1"/>
</dbReference>
<comment type="caution">
    <text evidence="4">The sequence shown here is derived from an EMBL/GenBank/DDBJ whole genome shotgun (WGS) entry which is preliminary data.</text>
</comment>
<dbReference type="InterPro" id="IPR050832">
    <property type="entry name" value="Bact_Acetyltransf"/>
</dbReference>
<dbReference type="CDD" id="cd04301">
    <property type="entry name" value="NAT_SF"/>
    <property type="match status" value="1"/>
</dbReference>
<name>A0A7K1LFP3_9MICC</name>
<dbReference type="Pfam" id="PF00583">
    <property type="entry name" value="Acetyltransf_1"/>
    <property type="match status" value="1"/>
</dbReference>
<dbReference type="GO" id="GO:0016747">
    <property type="term" value="F:acyltransferase activity, transferring groups other than amino-acyl groups"/>
    <property type="evidence" value="ECO:0007669"/>
    <property type="project" value="InterPro"/>
</dbReference>
<evidence type="ECO:0000256" key="1">
    <source>
        <dbReference type="ARBA" id="ARBA00022679"/>
    </source>
</evidence>
<proteinExistence type="predicted"/>
<evidence type="ECO:0000256" key="2">
    <source>
        <dbReference type="ARBA" id="ARBA00023315"/>
    </source>
</evidence>
<evidence type="ECO:0000259" key="3">
    <source>
        <dbReference type="PROSITE" id="PS51186"/>
    </source>
</evidence>
<evidence type="ECO:0000313" key="5">
    <source>
        <dbReference type="Proteomes" id="UP000462152"/>
    </source>
</evidence>
<gene>
    <name evidence="4" type="ORF">GMA10_01345</name>
</gene>
<keyword evidence="1 4" id="KW-0808">Transferase</keyword>
<keyword evidence="2" id="KW-0012">Acyltransferase</keyword>
<dbReference type="AlphaFoldDB" id="A0A7K1LFP3"/>
<accession>A0A7K1LFP3</accession>
<dbReference type="PANTHER" id="PTHR43877:SF2">
    <property type="entry name" value="AMINOALKYLPHOSPHONATE N-ACETYLTRANSFERASE-RELATED"/>
    <property type="match status" value="1"/>
</dbReference>
<keyword evidence="5" id="KW-1185">Reference proteome</keyword>
<dbReference type="Proteomes" id="UP000462152">
    <property type="component" value="Unassembled WGS sequence"/>
</dbReference>
<dbReference type="RefSeq" id="WP_129313992.1">
    <property type="nucleotide sequence ID" value="NZ_NOIQ01000001.1"/>
</dbReference>
<dbReference type="EMBL" id="WOGT01000001">
    <property type="protein sequence ID" value="MUN53883.1"/>
    <property type="molecule type" value="Genomic_DNA"/>
</dbReference>
<protein>
    <submittedName>
        <fullName evidence="4">GNAT family N-acetyltransferase</fullName>
    </submittedName>
</protein>